<keyword evidence="8" id="KW-1185">Reference proteome</keyword>
<evidence type="ECO:0000256" key="1">
    <source>
        <dbReference type="ARBA" id="ARBA00005854"/>
    </source>
</evidence>
<evidence type="ECO:0000256" key="2">
    <source>
        <dbReference type="ARBA" id="ARBA00023002"/>
    </source>
</evidence>
<dbReference type="PANTHER" id="PTHR42789">
    <property type="entry name" value="D-ISOMER SPECIFIC 2-HYDROXYACID DEHYDROGENASE FAMILY PROTEIN (AFU_ORTHOLOGUE AFUA_6G10090)"/>
    <property type="match status" value="1"/>
</dbReference>
<dbReference type="SUPFAM" id="SSF52283">
    <property type="entry name" value="Formate/glycerate dehydrogenase catalytic domain-like"/>
    <property type="match status" value="1"/>
</dbReference>
<gene>
    <name evidence="7" type="ORF">HUK65_10095</name>
</gene>
<dbReference type="AlphaFoldDB" id="A0A7Z0L0L7"/>
<evidence type="ECO:0000256" key="4">
    <source>
        <dbReference type="RuleBase" id="RU003719"/>
    </source>
</evidence>
<dbReference type="SUPFAM" id="SSF51735">
    <property type="entry name" value="NAD(P)-binding Rossmann-fold domains"/>
    <property type="match status" value="1"/>
</dbReference>
<dbReference type="InterPro" id="IPR006140">
    <property type="entry name" value="D-isomer_DH_NAD-bd"/>
</dbReference>
<dbReference type="InterPro" id="IPR036291">
    <property type="entry name" value="NAD(P)-bd_dom_sf"/>
</dbReference>
<dbReference type="GO" id="GO:0051287">
    <property type="term" value="F:NAD binding"/>
    <property type="evidence" value="ECO:0007669"/>
    <property type="project" value="InterPro"/>
</dbReference>
<dbReference type="Proteomes" id="UP000529417">
    <property type="component" value="Unassembled WGS sequence"/>
</dbReference>
<feature type="domain" description="D-isomer specific 2-hydroxyacid dehydrogenase NAD-binding" evidence="6">
    <location>
        <begin position="127"/>
        <end position="299"/>
    </location>
</feature>
<feature type="domain" description="D-isomer specific 2-hydroxyacid dehydrogenase catalytic" evidence="5">
    <location>
        <begin position="30"/>
        <end position="325"/>
    </location>
</feature>
<dbReference type="EMBL" id="JACBXS010000018">
    <property type="protein sequence ID" value="NYS25343.1"/>
    <property type="molecule type" value="Genomic_DNA"/>
</dbReference>
<organism evidence="7 8">
    <name type="scientific">Rhabdonatronobacter sediminivivens</name>
    <dbReference type="NCBI Taxonomy" id="2743469"/>
    <lineage>
        <taxon>Bacteria</taxon>
        <taxon>Pseudomonadati</taxon>
        <taxon>Pseudomonadota</taxon>
        <taxon>Alphaproteobacteria</taxon>
        <taxon>Rhodobacterales</taxon>
        <taxon>Paracoccaceae</taxon>
        <taxon>Rhabdonatronobacter</taxon>
    </lineage>
</organism>
<protein>
    <submittedName>
        <fullName evidence="7">D-2-hydroxyacid dehydrogenase family protein</fullName>
    </submittedName>
</protein>
<dbReference type="Pfam" id="PF02826">
    <property type="entry name" value="2-Hacid_dh_C"/>
    <property type="match status" value="1"/>
</dbReference>
<evidence type="ECO:0000256" key="3">
    <source>
        <dbReference type="ARBA" id="ARBA00023027"/>
    </source>
</evidence>
<dbReference type="InterPro" id="IPR050857">
    <property type="entry name" value="D-2-hydroxyacid_DH"/>
</dbReference>
<accession>A0A7Z0L0L7</accession>
<reference evidence="7 8" key="1">
    <citation type="journal article" date="2000" name="Arch. Microbiol.">
        <title>Rhodobaca bogoriensis gen. nov. and sp. nov., an alkaliphilic purple nonsulfur bacterium from African Rift Valley soda lakes.</title>
        <authorList>
            <person name="Milford A.D."/>
            <person name="Achenbach L.A."/>
            <person name="Jung D.O."/>
            <person name="Madigan M.T."/>
        </authorList>
    </citation>
    <scope>NUCLEOTIDE SEQUENCE [LARGE SCALE GENOMIC DNA]</scope>
    <source>
        <strain evidence="7 8">2376</strain>
    </source>
</reference>
<keyword evidence="3" id="KW-0520">NAD</keyword>
<name>A0A7Z0L0L7_9RHOB</name>
<proteinExistence type="inferred from homology"/>
<dbReference type="PANTHER" id="PTHR42789:SF1">
    <property type="entry name" value="D-ISOMER SPECIFIC 2-HYDROXYACID DEHYDROGENASE FAMILY PROTEIN (AFU_ORTHOLOGUE AFUA_6G10090)"/>
    <property type="match status" value="1"/>
</dbReference>
<comment type="caution">
    <text evidence="7">The sequence shown here is derived from an EMBL/GenBank/DDBJ whole genome shotgun (WGS) entry which is preliminary data.</text>
</comment>
<evidence type="ECO:0000313" key="8">
    <source>
        <dbReference type="Proteomes" id="UP000529417"/>
    </source>
</evidence>
<dbReference type="RefSeq" id="WP_179906050.1">
    <property type="nucleotide sequence ID" value="NZ_JACBXS010000018.1"/>
</dbReference>
<evidence type="ECO:0000259" key="6">
    <source>
        <dbReference type="Pfam" id="PF02826"/>
    </source>
</evidence>
<dbReference type="FunFam" id="3.40.50.720:FF:000203">
    <property type="entry name" value="D-3-phosphoglycerate dehydrogenase (SerA)"/>
    <property type="match status" value="1"/>
</dbReference>
<dbReference type="CDD" id="cd12169">
    <property type="entry name" value="PGDH_like_1"/>
    <property type="match status" value="1"/>
</dbReference>
<comment type="similarity">
    <text evidence="1 4">Belongs to the D-isomer specific 2-hydroxyacid dehydrogenase family.</text>
</comment>
<dbReference type="Gene3D" id="3.40.50.720">
    <property type="entry name" value="NAD(P)-binding Rossmann-like Domain"/>
    <property type="match status" value="2"/>
</dbReference>
<evidence type="ECO:0000259" key="5">
    <source>
        <dbReference type="Pfam" id="PF00389"/>
    </source>
</evidence>
<dbReference type="Pfam" id="PF00389">
    <property type="entry name" value="2-Hacid_dh"/>
    <property type="match status" value="1"/>
</dbReference>
<evidence type="ECO:0000313" key="7">
    <source>
        <dbReference type="EMBL" id="NYS25343.1"/>
    </source>
</evidence>
<dbReference type="InterPro" id="IPR006139">
    <property type="entry name" value="D-isomer_2_OHA_DH_cat_dom"/>
</dbReference>
<sequence length="333" mass="35661">MTDPRTPPTDRPARIAVLDDYMAAAEGLADWSRLQDRAEVTFLTEPFRDSAHAIEALQPYDAICLLRERTPFPAEVLRALPNLRAIAATGKRNRTLDDATARDLGIVVMSTTGSGNGIYATAELAWGLIVALMRHIPAESAAMRDGAWQTRLGSALHGRTLGLVGLGKLGAQMAGVARAFGMKVIAWSPNLTPERAAAGGAEYAEKETLLRQSDIVSLHLVLGDSTRGIIGAQDLALMPRHAILINTARGPLVDEAALIAALEGGTIAGAGLDVFETEPLPADHPLRRLPNALLTPHLGYTVRETLENFYGQTVENLDAWLNGAPIRLYGQEG</sequence>
<keyword evidence="2 4" id="KW-0560">Oxidoreductase</keyword>
<dbReference type="GO" id="GO:0016616">
    <property type="term" value="F:oxidoreductase activity, acting on the CH-OH group of donors, NAD or NADP as acceptor"/>
    <property type="evidence" value="ECO:0007669"/>
    <property type="project" value="InterPro"/>
</dbReference>